<dbReference type="EMBL" id="BKCJ011345952">
    <property type="protein sequence ID" value="GFD23588.1"/>
    <property type="molecule type" value="Genomic_DNA"/>
</dbReference>
<sequence length="62" mass="6441">TRSRKQGKGCSNDVGRSANNGEGCSKDVGGNVNDGKCCSNVSGSATPETLGILDEYREFISN</sequence>
<accession>A0A699UQA9</accession>
<protein>
    <submittedName>
        <fullName evidence="2">Uncharacterized protein</fullName>
    </submittedName>
</protein>
<dbReference type="AlphaFoldDB" id="A0A699UQA9"/>
<comment type="caution">
    <text evidence="2">The sequence shown here is derived from an EMBL/GenBank/DDBJ whole genome shotgun (WGS) entry which is preliminary data.</text>
</comment>
<evidence type="ECO:0000256" key="1">
    <source>
        <dbReference type="SAM" id="MobiDB-lite"/>
    </source>
</evidence>
<evidence type="ECO:0000313" key="2">
    <source>
        <dbReference type="EMBL" id="GFD23588.1"/>
    </source>
</evidence>
<name>A0A699UQA9_TANCI</name>
<feature type="non-terminal residue" evidence="2">
    <location>
        <position position="1"/>
    </location>
</feature>
<proteinExistence type="predicted"/>
<reference evidence="2" key="1">
    <citation type="journal article" date="2019" name="Sci. Rep.">
        <title>Draft genome of Tanacetum cinerariifolium, the natural source of mosquito coil.</title>
        <authorList>
            <person name="Yamashiro T."/>
            <person name="Shiraishi A."/>
            <person name="Satake H."/>
            <person name="Nakayama K."/>
        </authorList>
    </citation>
    <scope>NUCLEOTIDE SEQUENCE</scope>
</reference>
<feature type="region of interest" description="Disordered" evidence="1">
    <location>
        <begin position="1"/>
        <end position="32"/>
    </location>
</feature>
<gene>
    <name evidence="2" type="ORF">Tci_895557</name>
</gene>
<organism evidence="2">
    <name type="scientific">Tanacetum cinerariifolium</name>
    <name type="common">Dalmatian daisy</name>
    <name type="synonym">Chrysanthemum cinerariifolium</name>
    <dbReference type="NCBI Taxonomy" id="118510"/>
    <lineage>
        <taxon>Eukaryota</taxon>
        <taxon>Viridiplantae</taxon>
        <taxon>Streptophyta</taxon>
        <taxon>Embryophyta</taxon>
        <taxon>Tracheophyta</taxon>
        <taxon>Spermatophyta</taxon>
        <taxon>Magnoliopsida</taxon>
        <taxon>eudicotyledons</taxon>
        <taxon>Gunneridae</taxon>
        <taxon>Pentapetalae</taxon>
        <taxon>asterids</taxon>
        <taxon>campanulids</taxon>
        <taxon>Asterales</taxon>
        <taxon>Asteraceae</taxon>
        <taxon>Asteroideae</taxon>
        <taxon>Anthemideae</taxon>
        <taxon>Anthemidinae</taxon>
        <taxon>Tanacetum</taxon>
    </lineage>
</organism>